<proteinExistence type="predicted"/>
<dbReference type="EMBL" id="VDES01000002">
    <property type="protein sequence ID" value="MBA1373917.1"/>
    <property type="molecule type" value="Genomic_DNA"/>
</dbReference>
<organism evidence="1 2">
    <name type="scientific">Sphingomonas ursincola</name>
    <dbReference type="NCBI Taxonomy" id="56361"/>
    <lineage>
        <taxon>Bacteria</taxon>
        <taxon>Pseudomonadati</taxon>
        <taxon>Pseudomonadota</taxon>
        <taxon>Alphaproteobacteria</taxon>
        <taxon>Sphingomonadales</taxon>
        <taxon>Sphingomonadaceae</taxon>
        <taxon>Sphingomonas</taxon>
    </lineage>
</organism>
<dbReference type="AlphaFoldDB" id="A0A7V8RCG3"/>
<dbReference type="Gene3D" id="1.10.8.1040">
    <property type="match status" value="1"/>
</dbReference>
<sequence>MLFLAMTACNPSGMNEQALATVDGSEITYRDVNENLGDYAADPAWRTDPAKLNLTLESLVQRRLLAQEARHQDLEKDATFHFAMRRAEELLLIEALQRKLAKKLGKPDPAKVSAYIRRQPWRFADRYRLVLDDGTMRSELDSFTLSPDNSLLAKTEVGKEIVIKGRSWTVVGRVKDPIDPVDARKLAEDEIVQRQVRNSLAALERQRRRQSLVRYRTGWGPAGQ</sequence>
<evidence type="ECO:0000313" key="1">
    <source>
        <dbReference type="EMBL" id="MBA1373917.1"/>
    </source>
</evidence>
<reference evidence="1 2" key="1">
    <citation type="journal article" date="1994" name="Int. J. Syst. Bacteriol.">
        <title>Phylogenetic positions of novel aerobic, bacteriochlorophyll a-containing bacteria and description of Roseococcus thiosulfatophilus gen. nov., sp. nov., Erythromicrobium ramosum gen. nov., sp. nov., and Erythrobacter litoralis sp. nov.</title>
        <authorList>
            <person name="Yurkov V."/>
            <person name="Stackebrandt E."/>
            <person name="Holmes A."/>
            <person name="Fuerst J.A."/>
            <person name="Hugenholtz P."/>
            <person name="Golecki J."/>
            <person name="Gad'on N."/>
            <person name="Gorlenko V.M."/>
            <person name="Kompantseva E.I."/>
            <person name="Drews G."/>
        </authorList>
    </citation>
    <scope>NUCLEOTIDE SEQUENCE [LARGE SCALE GENOMIC DNA]</scope>
    <source>
        <strain evidence="1 2">KR-99</strain>
    </source>
</reference>
<gene>
    <name evidence="1" type="ORF">FG486_06165</name>
</gene>
<evidence type="ECO:0000313" key="2">
    <source>
        <dbReference type="Proteomes" id="UP000589292"/>
    </source>
</evidence>
<dbReference type="SUPFAM" id="SSF109998">
    <property type="entry name" value="Triger factor/SurA peptide-binding domain-like"/>
    <property type="match status" value="1"/>
</dbReference>
<name>A0A7V8RCG3_9SPHN</name>
<comment type="caution">
    <text evidence="1">The sequence shown here is derived from an EMBL/GenBank/DDBJ whole genome shotgun (WGS) entry which is preliminary data.</text>
</comment>
<dbReference type="Proteomes" id="UP000589292">
    <property type="component" value="Unassembled WGS sequence"/>
</dbReference>
<dbReference type="RefSeq" id="WP_181266927.1">
    <property type="nucleotide sequence ID" value="NZ_BAAAGB010000001.1"/>
</dbReference>
<protein>
    <submittedName>
        <fullName evidence="1">Uncharacterized protein</fullName>
    </submittedName>
</protein>
<dbReference type="InterPro" id="IPR027304">
    <property type="entry name" value="Trigger_fact/SurA_dom_sf"/>
</dbReference>
<accession>A0A7V8RCG3</accession>
<keyword evidence="2" id="KW-1185">Reference proteome</keyword>